<evidence type="ECO:0000313" key="9">
    <source>
        <dbReference type="Proteomes" id="UP000187283"/>
    </source>
</evidence>
<dbReference type="Pfam" id="PF01103">
    <property type="entry name" value="Omp85"/>
    <property type="match status" value="1"/>
</dbReference>
<dbReference type="PANTHER" id="PTHR12815">
    <property type="entry name" value="SORTING AND ASSEMBLY MACHINERY SAMM50 PROTEIN FAMILY MEMBER"/>
    <property type="match status" value="1"/>
</dbReference>
<proteinExistence type="inferred from homology"/>
<dbReference type="InterPro" id="IPR000184">
    <property type="entry name" value="Bac_surfAg_D15"/>
</dbReference>
<accession>A0A1R1X515</accession>
<comment type="caution">
    <text evidence="8">The sequence shown here is derived from an EMBL/GenBank/DDBJ whole genome shotgun (WGS) entry which is preliminary data.</text>
</comment>
<reference evidence="8 9" key="1">
    <citation type="submission" date="2017-01" db="EMBL/GenBank/DDBJ databases">
        <authorList>
            <person name="Mah S.A."/>
            <person name="Swanson W.J."/>
            <person name="Moy G.W."/>
            <person name="Vacquier V.D."/>
        </authorList>
    </citation>
    <scope>NUCLEOTIDE SEQUENCE [LARGE SCALE GENOMIC DNA]</scope>
    <source>
        <strain evidence="8 9">GSMNP</strain>
    </source>
</reference>
<keyword evidence="3" id="KW-1134">Transmembrane beta strand</keyword>
<dbReference type="GO" id="GO:0005741">
    <property type="term" value="C:mitochondrial outer membrane"/>
    <property type="evidence" value="ECO:0007669"/>
    <property type="project" value="UniProtKB-SubCell"/>
</dbReference>
<evidence type="ECO:0000256" key="2">
    <source>
        <dbReference type="ARBA" id="ARBA00010913"/>
    </source>
</evidence>
<comment type="similarity">
    <text evidence="2">Belongs to the SAM50/omp85 family.</text>
</comment>
<dbReference type="STRING" id="133412.A0A1R1X515"/>
<feature type="region of interest" description="Disordered" evidence="6">
    <location>
        <begin position="1"/>
        <end position="35"/>
    </location>
</feature>
<evidence type="ECO:0000259" key="7">
    <source>
        <dbReference type="Pfam" id="PF01103"/>
    </source>
</evidence>
<gene>
    <name evidence="8" type="ORF">AYI70_g10766</name>
</gene>
<comment type="subcellular location">
    <subcellularLocation>
        <location evidence="1">Mitochondrion outer membrane</location>
        <topology evidence="1">Multi-pass membrane protein</topology>
    </subcellularLocation>
</comment>
<organism evidence="8 9">
    <name type="scientific">Smittium culicis</name>
    <dbReference type="NCBI Taxonomy" id="133412"/>
    <lineage>
        <taxon>Eukaryota</taxon>
        <taxon>Fungi</taxon>
        <taxon>Fungi incertae sedis</taxon>
        <taxon>Zoopagomycota</taxon>
        <taxon>Kickxellomycotina</taxon>
        <taxon>Harpellomycetes</taxon>
        <taxon>Harpellales</taxon>
        <taxon>Legeriomycetaceae</taxon>
        <taxon>Smittium</taxon>
    </lineage>
</organism>
<dbReference type="PANTHER" id="PTHR12815:SF18">
    <property type="entry name" value="SORTING AND ASSEMBLY MACHINERY COMPONENT 50 HOMOLOG"/>
    <property type="match status" value="1"/>
</dbReference>
<protein>
    <submittedName>
        <fullName evidence="8">SAM50-like protein</fullName>
    </submittedName>
</protein>
<name>A0A1R1X515_9FUNG</name>
<evidence type="ECO:0000256" key="4">
    <source>
        <dbReference type="ARBA" id="ARBA00022692"/>
    </source>
</evidence>
<evidence type="ECO:0000256" key="1">
    <source>
        <dbReference type="ARBA" id="ARBA00004374"/>
    </source>
</evidence>
<evidence type="ECO:0000256" key="3">
    <source>
        <dbReference type="ARBA" id="ARBA00022452"/>
    </source>
</evidence>
<keyword evidence="4" id="KW-0812">Transmembrane</keyword>
<dbReference type="AlphaFoldDB" id="A0A1R1X515"/>
<keyword evidence="9" id="KW-1185">Reference proteome</keyword>
<dbReference type="OrthoDB" id="5550383at2759"/>
<dbReference type="Proteomes" id="UP000187283">
    <property type="component" value="Unassembled WGS sequence"/>
</dbReference>
<evidence type="ECO:0000256" key="6">
    <source>
        <dbReference type="SAM" id="MobiDB-lite"/>
    </source>
</evidence>
<evidence type="ECO:0000313" key="8">
    <source>
        <dbReference type="EMBL" id="OMJ09721.1"/>
    </source>
</evidence>
<dbReference type="EMBL" id="LSSN01005341">
    <property type="protein sequence ID" value="OMJ09721.1"/>
    <property type="molecule type" value="Genomic_DNA"/>
</dbReference>
<dbReference type="Gene3D" id="2.40.160.50">
    <property type="entry name" value="membrane protein fhac: a member of the omp85/tpsb transporter family"/>
    <property type="match status" value="1"/>
</dbReference>
<sequence length="392" mass="42415">MANDNKPPIGFTYTESEKKAPKSKKSPAAPSNPISDVLIENDLDSKTISVHQITVNGLKNTRHSVVSKVIKPSLSSTSLPDLFNETRNAAGILKHLDIAKSVHVSIEKAKAPETEKGTPVNVILSCIENKRIMIQTGTEVTSGEISGKSHQTGSHELSVSSAWRQICELSKTASPREEAGNSLKTSASYTYLYNTLDDTKPLQTGLRFKLFNEISSLGGNSLFNKLQVEEKAELQFCNKFSIVSVVRFGALFPLLDHSTKSYISDRFFLGGPMSIRGFSYRGLGPYDGKDSLGGELMGVASLSLMSRLPFIKSENLLGQIFINAGSLSNWISGTSYADHAKLAFSRPCVSAGVGISYKLGGFNVEANYCVPLVITSTDKVETGIKFGLGINF</sequence>
<dbReference type="GO" id="GO:0045040">
    <property type="term" value="P:protein insertion into mitochondrial outer membrane"/>
    <property type="evidence" value="ECO:0007669"/>
    <property type="project" value="TreeGrafter"/>
</dbReference>
<feature type="domain" description="Bacterial surface antigen (D15)" evidence="7">
    <location>
        <begin position="156"/>
        <end position="392"/>
    </location>
</feature>
<dbReference type="InterPro" id="IPR039910">
    <property type="entry name" value="D15-like"/>
</dbReference>
<keyword evidence="5" id="KW-0472">Membrane</keyword>
<evidence type="ECO:0000256" key="5">
    <source>
        <dbReference type="ARBA" id="ARBA00023136"/>
    </source>
</evidence>